<dbReference type="CDD" id="cd00616">
    <property type="entry name" value="AHBA_syn"/>
    <property type="match status" value="1"/>
</dbReference>
<dbReference type="PATRIC" id="fig|1605367.3.peg.2249"/>
<keyword evidence="6" id="KW-0808">Transferase</keyword>
<dbReference type="SUPFAM" id="SSF53383">
    <property type="entry name" value="PLP-dependent transferases"/>
    <property type="match status" value="1"/>
</dbReference>
<dbReference type="Proteomes" id="UP000050454">
    <property type="component" value="Unassembled WGS sequence"/>
</dbReference>
<dbReference type="InterPro" id="IPR015421">
    <property type="entry name" value="PyrdxlP-dep_Trfase_major"/>
</dbReference>
<dbReference type="Pfam" id="PF01041">
    <property type="entry name" value="DegT_DnrJ_EryC1"/>
    <property type="match status" value="1"/>
</dbReference>
<dbReference type="RefSeq" id="WP_055144313.1">
    <property type="nucleotide sequence ID" value="NZ_JXSZ01000005.1"/>
</dbReference>
<feature type="modified residue" description="N6-(pyridoxal phosphate)lysine" evidence="4">
    <location>
        <position position="182"/>
    </location>
</feature>
<keyword evidence="6" id="KW-0032">Aminotransferase</keyword>
<evidence type="ECO:0000313" key="7">
    <source>
        <dbReference type="Proteomes" id="UP000050454"/>
    </source>
</evidence>
<organism evidence="6 7">
    <name type="scientific">Jiulongibacter sediminis</name>
    <dbReference type="NCBI Taxonomy" id="1605367"/>
    <lineage>
        <taxon>Bacteria</taxon>
        <taxon>Pseudomonadati</taxon>
        <taxon>Bacteroidota</taxon>
        <taxon>Cytophagia</taxon>
        <taxon>Cytophagales</taxon>
        <taxon>Leadbetterellaceae</taxon>
        <taxon>Jiulongibacter</taxon>
    </lineage>
</organism>
<evidence type="ECO:0000256" key="2">
    <source>
        <dbReference type="ARBA" id="ARBA00037999"/>
    </source>
</evidence>
<reference evidence="6 7" key="1">
    <citation type="submission" date="2015-07" db="EMBL/GenBank/DDBJ databases">
        <title>The draft genome sequence of Leadbetterella sp. JN14-9.</title>
        <authorList>
            <person name="Liu Y."/>
            <person name="Du J."/>
            <person name="Shao Z."/>
        </authorList>
    </citation>
    <scope>NUCLEOTIDE SEQUENCE [LARGE SCALE GENOMIC DNA]</scope>
    <source>
        <strain evidence="6 7">JN14-9</strain>
    </source>
</reference>
<evidence type="ECO:0000256" key="5">
    <source>
        <dbReference type="RuleBase" id="RU004508"/>
    </source>
</evidence>
<dbReference type="Gene3D" id="3.40.640.10">
    <property type="entry name" value="Type I PLP-dependent aspartate aminotransferase-like (Major domain)"/>
    <property type="match status" value="1"/>
</dbReference>
<gene>
    <name evidence="6" type="ORF">AFM12_04495</name>
</gene>
<dbReference type="STRING" id="1605367.AFM12_04495"/>
<evidence type="ECO:0000256" key="4">
    <source>
        <dbReference type="PIRSR" id="PIRSR000390-2"/>
    </source>
</evidence>
<dbReference type="AlphaFoldDB" id="A0A0P7CAV2"/>
<dbReference type="OrthoDB" id="9810913at2"/>
<sequence>MSIFVTKTFLPPKEEYQKYLDQIWESHWLTNNGPILQKLEAELKDFLNYQNFLFVSNGTIAIQLAIKALDLKGEIITTPYSYCATTTSILWENCKPVFADINEHDLNINPDLIEDKITDKTEAIIATHVYGNPCDVDKIEAIAKKYSLKVIYDAAHAFGASLRGKSVLNYGDVSTCSFHATKVFHTIEGGSVMCKDDGLFEKIKLYRSFGHINDDYYTQGINGKNSEFHAAMGLANLPYLSGNIIKRKRISELYDSLLDSNKLIKPETKEADFEYNYAYYPIVLENAEITNQVIDELKAQNIHPRRYFYPSLNRLDYVHSQDICPVSESVVQRVLSLPLYPDLAEEDVKRICQIINKTL</sequence>
<protein>
    <submittedName>
        <fullName evidence="6">Aminotransferase DegT</fullName>
    </submittedName>
</protein>
<dbReference type="InterPro" id="IPR015424">
    <property type="entry name" value="PyrdxlP-dep_Trfase"/>
</dbReference>
<accession>A0A0P7CAV2</accession>
<keyword evidence="7" id="KW-1185">Reference proteome</keyword>
<dbReference type="GO" id="GO:0008483">
    <property type="term" value="F:transaminase activity"/>
    <property type="evidence" value="ECO:0007669"/>
    <property type="project" value="UniProtKB-KW"/>
</dbReference>
<dbReference type="GO" id="GO:0030170">
    <property type="term" value="F:pyridoxal phosphate binding"/>
    <property type="evidence" value="ECO:0007669"/>
    <property type="project" value="TreeGrafter"/>
</dbReference>
<comment type="caution">
    <text evidence="6">The sequence shown here is derived from an EMBL/GenBank/DDBJ whole genome shotgun (WGS) entry which is preliminary data.</text>
</comment>
<evidence type="ECO:0000256" key="3">
    <source>
        <dbReference type="PIRSR" id="PIRSR000390-1"/>
    </source>
</evidence>
<keyword evidence="1 4" id="KW-0663">Pyridoxal phosphate</keyword>
<dbReference type="GO" id="GO:0000271">
    <property type="term" value="P:polysaccharide biosynthetic process"/>
    <property type="evidence" value="ECO:0007669"/>
    <property type="project" value="TreeGrafter"/>
</dbReference>
<evidence type="ECO:0000256" key="1">
    <source>
        <dbReference type="ARBA" id="ARBA00022898"/>
    </source>
</evidence>
<dbReference type="EMBL" id="LGTQ01000005">
    <property type="protein sequence ID" value="KPM49839.1"/>
    <property type="molecule type" value="Genomic_DNA"/>
</dbReference>
<dbReference type="PANTHER" id="PTHR30244">
    <property type="entry name" value="TRANSAMINASE"/>
    <property type="match status" value="1"/>
</dbReference>
<proteinExistence type="inferred from homology"/>
<dbReference type="InterPro" id="IPR000653">
    <property type="entry name" value="DegT/StrS_aminotransferase"/>
</dbReference>
<evidence type="ECO:0000313" key="6">
    <source>
        <dbReference type="EMBL" id="KPM49839.1"/>
    </source>
</evidence>
<dbReference type="PIRSF" id="PIRSF000390">
    <property type="entry name" value="PLP_StrS"/>
    <property type="match status" value="1"/>
</dbReference>
<comment type="similarity">
    <text evidence="2 5">Belongs to the DegT/DnrJ/EryC1 family.</text>
</comment>
<name>A0A0P7CAV2_9BACT</name>
<feature type="active site" description="Proton acceptor" evidence="3">
    <location>
        <position position="182"/>
    </location>
</feature>
<dbReference type="PANTHER" id="PTHR30244:SF9">
    <property type="entry name" value="PROTEIN RV3402C"/>
    <property type="match status" value="1"/>
</dbReference>